<protein>
    <recommendedName>
        <fullName evidence="2">LysM domain-containing protein</fullName>
    </recommendedName>
</protein>
<dbReference type="AlphaFoldDB" id="A0A809RRY9"/>
<evidence type="ECO:0000256" key="1">
    <source>
        <dbReference type="SAM" id="MobiDB-lite"/>
    </source>
</evidence>
<evidence type="ECO:0000313" key="3">
    <source>
        <dbReference type="EMBL" id="BBP01641.1"/>
    </source>
</evidence>
<dbReference type="SUPFAM" id="SSF54106">
    <property type="entry name" value="LysM domain"/>
    <property type="match status" value="1"/>
</dbReference>
<dbReference type="SUPFAM" id="SSF51261">
    <property type="entry name" value="Duplicated hybrid motif"/>
    <property type="match status" value="1"/>
</dbReference>
<dbReference type="CDD" id="cd00118">
    <property type="entry name" value="LysM"/>
    <property type="match status" value="1"/>
</dbReference>
<feature type="compositionally biased region" description="Basic and acidic residues" evidence="1">
    <location>
        <begin position="672"/>
        <end position="684"/>
    </location>
</feature>
<reference evidence="4" key="1">
    <citation type="submission" date="2019-11" db="EMBL/GenBank/DDBJ databases">
        <title>Isolation and characterization of a novel species in the genus Sulfuriferula.</title>
        <authorList>
            <person name="Mochizuki J."/>
            <person name="Kojima H."/>
            <person name="Fukui M."/>
        </authorList>
    </citation>
    <scope>NUCLEOTIDE SEQUENCE [LARGE SCALE GENOMIC DNA]</scope>
    <source>
        <strain evidence="4">SGTM</strain>
    </source>
</reference>
<dbReference type="InterPro" id="IPR018392">
    <property type="entry name" value="LysM"/>
</dbReference>
<dbReference type="SMART" id="SM00257">
    <property type="entry name" value="LysM"/>
    <property type="match status" value="1"/>
</dbReference>
<dbReference type="PANTHER" id="PTHR21666">
    <property type="entry name" value="PEPTIDASE-RELATED"/>
    <property type="match status" value="1"/>
</dbReference>
<dbReference type="PROSITE" id="PS51782">
    <property type="entry name" value="LYSM"/>
    <property type="match status" value="1"/>
</dbReference>
<keyword evidence="4" id="KW-1185">Reference proteome</keyword>
<dbReference type="Proteomes" id="UP000463939">
    <property type="component" value="Chromosome"/>
</dbReference>
<dbReference type="Pfam" id="PF01476">
    <property type="entry name" value="LysM"/>
    <property type="match status" value="1"/>
</dbReference>
<dbReference type="RefSeq" id="WP_162085388.1">
    <property type="nucleotide sequence ID" value="NZ_AP021881.1"/>
</dbReference>
<name>A0A809RRY9_9PROT</name>
<dbReference type="InterPro" id="IPR050570">
    <property type="entry name" value="Cell_wall_metabolism_enzyme"/>
</dbReference>
<dbReference type="InterPro" id="IPR011055">
    <property type="entry name" value="Dup_hybrid_motif"/>
</dbReference>
<proteinExistence type="predicted"/>
<accession>A0A809RRY9</accession>
<feature type="domain" description="LysM" evidence="2">
    <location>
        <begin position="5"/>
        <end position="51"/>
    </location>
</feature>
<dbReference type="CDD" id="cd12797">
    <property type="entry name" value="M23_peptidase"/>
    <property type="match status" value="1"/>
</dbReference>
<dbReference type="Gene3D" id="3.10.350.10">
    <property type="entry name" value="LysM domain"/>
    <property type="match status" value="1"/>
</dbReference>
<dbReference type="EMBL" id="AP021881">
    <property type="protein sequence ID" value="BBP01641.1"/>
    <property type="molecule type" value="Genomic_DNA"/>
</dbReference>
<feature type="region of interest" description="Disordered" evidence="1">
    <location>
        <begin position="667"/>
        <end position="692"/>
    </location>
</feature>
<organism evidence="3 4">
    <name type="scientific">Sulfuriferula nivalis</name>
    <dbReference type="NCBI Taxonomy" id="2675298"/>
    <lineage>
        <taxon>Bacteria</taxon>
        <taxon>Pseudomonadati</taxon>
        <taxon>Pseudomonadota</taxon>
        <taxon>Betaproteobacteria</taxon>
        <taxon>Nitrosomonadales</taxon>
        <taxon>Sulfuricellaceae</taxon>
        <taxon>Sulfuriferula</taxon>
    </lineage>
</organism>
<dbReference type="KEGG" id="sniv:SFSGTM_23490"/>
<gene>
    <name evidence="3" type="ORF">SFSGTM_23490</name>
</gene>
<dbReference type="PANTHER" id="PTHR21666:SF270">
    <property type="entry name" value="MUREIN HYDROLASE ACTIVATOR ENVC"/>
    <property type="match status" value="1"/>
</dbReference>
<dbReference type="InterPro" id="IPR036779">
    <property type="entry name" value="LysM_dom_sf"/>
</dbReference>
<evidence type="ECO:0000259" key="2">
    <source>
        <dbReference type="PROSITE" id="PS51782"/>
    </source>
</evidence>
<dbReference type="Gene3D" id="1.10.530.10">
    <property type="match status" value="1"/>
</dbReference>
<evidence type="ECO:0000313" key="4">
    <source>
        <dbReference type="Proteomes" id="UP000463939"/>
    </source>
</evidence>
<sequence length="692" mass="76132">MTQQTSYTVKSGDTLWGISHQSGVDINTLAKLNHLHGKTLHTLHIGQVIALPASTVQHDTVLTINIKNINFEPIKNAPLKLTYDNQTHEVKADSNGTVKDVLIYDHSHGFKIEFKGIDSQWVTIADHKTLPLGHKTLTVTSRQMVIKGTYYAKPGAQRQSKVDLKNEVKRANTNVHIQPQGATPKPVAKPVDAPKPMIKETRIEGGIPAHFVAPIFTEANLLLSPANEKYRKLILASAKRYDLAPHALAALIDAEANKINGSWDEKSINKETKATGLTQFVRGTWLEMVAEPRSLMNQRIKQENKLGKLIGVVDSRVYYLYEIKGDGKDKSKQKISDSVESELLKWRFNPEYSIDTAALYGRINLEKLAKKGLNIAALAPEDLAKMMYMAHHEGAGGAVAVIEGGLEEKTAKTNLRSQIGYKSAKALIARFNDKPVSAYTYWLYYTLIDTKINVAHFMVKSDGLQPKKTADIASALGAAATTKPAVKAVQTAPLVPSEAGAAVGWHDPLDSCSLRTAVLASPKGATFGIVRKDKYGKPHAHQGIDLKADPGTPIYAVANCKVVAINTIDNKKSYGKTITLMVDIQDLPQRQRESVLAKKPNVKEVYFFYAHLTDMSVTHDDVRDATYIDQGTVIGTTGHTGNAEEMTTINKGAHLHFEVRLDRYPAQAGPKDPPERHLAGRIDPKPFINRLN</sequence>
<dbReference type="GO" id="GO:0004222">
    <property type="term" value="F:metalloendopeptidase activity"/>
    <property type="evidence" value="ECO:0007669"/>
    <property type="project" value="TreeGrafter"/>
</dbReference>
<dbReference type="Gene3D" id="2.70.70.10">
    <property type="entry name" value="Glucose Permease (Domain IIA)"/>
    <property type="match status" value="1"/>
</dbReference>